<dbReference type="PROSITE" id="PS00741">
    <property type="entry name" value="DH_1"/>
    <property type="match status" value="1"/>
</dbReference>
<name>A0A8C9WQU4_SCLFO</name>
<evidence type="ECO:0000256" key="4">
    <source>
        <dbReference type="SAM" id="Phobius"/>
    </source>
</evidence>
<evidence type="ECO:0000259" key="5">
    <source>
        <dbReference type="PROSITE" id="PS50003"/>
    </source>
</evidence>
<feature type="domain" description="DH" evidence="6">
    <location>
        <begin position="23"/>
        <end position="207"/>
    </location>
</feature>
<evidence type="ECO:0000256" key="3">
    <source>
        <dbReference type="SAM" id="MobiDB-lite"/>
    </source>
</evidence>
<dbReference type="InterPro" id="IPR036034">
    <property type="entry name" value="PDZ_sf"/>
</dbReference>
<dbReference type="GO" id="GO:0035556">
    <property type="term" value="P:intracellular signal transduction"/>
    <property type="evidence" value="ECO:0007669"/>
    <property type="project" value="InterPro"/>
</dbReference>
<dbReference type="PROSITE" id="PS50186">
    <property type="entry name" value="DEP"/>
    <property type="match status" value="2"/>
</dbReference>
<feature type="transmembrane region" description="Helical" evidence="4">
    <location>
        <begin position="1469"/>
        <end position="1488"/>
    </location>
</feature>
<dbReference type="FunFam" id="1.20.900.10:FF:000018">
    <property type="entry name" value="Phosphatidylinositol-3,4, 5-trisphosphate-dependent Rac exchange factor 2, putative"/>
    <property type="match status" value="1"/>
</dbReference>
<dbReference type="PANTHER" id="PTHR22829:SF1">
    <property type="entry name" value="PHOSPHATIDYLINOSITOL 3,4,5-TRISPHOSPHATE-DEPENDENT RAC EXCHANGER 2 PROTEIN"/>
    <property type="match status" value="1"/>
</dbReference>
<evidence type="ECO:0000259" key="6">
    <source>
        <dbReference type="PROSITE" id="PS50010"/>
    </source>
</evidence>
<keyword evidence="2" id="KW-0677">Repeat</keyword>
<dbReference type="PANTHER" id="PTHR22829">
    <property type="entry name" value="DEP DOMAIN PROTEIN"/>
    <property type="match status" value="1"/>
</dbReference>
<evidence type="ECO:0000259" key="7">
    <source>
        <dbReference type="PROSITE" id="PS50106"/>
    </source>
</evidence>
<keyword evidence="1" id="KW-0344">Guanine-nucleotide releasing factor</keyword>
<dbReference type="SUPFAM" id="SSF50729">
    <property type="entry name" value="PH domain-like"/>
    <property type="match status" value="1"/>
</dbReference>
<dbReference type="GeneTree" id="ENSGT00940000155894"/>
<dbReference type="CDD" id="cd04440">
    <property type="entry name" value="DEP_2_P-Rex"/>
    <property type="match status" value="1"/>
</dbReference>
<keyword evidence="4" id="KW-0812">Transmembrane</keyword>
<dbReference type="InterPro" id="IPR036390">
    <property type="entry name" value="WH_DNA-bd_sf"/>
</dbReference>
<dbReference type="Ensembl" id="ENSSFOT00015070443.1">
    <property type="protein sequence ID" value="ENSSFOP00015078480.1"/>
    <property type="gene ID" value="ENSSFOG00015014140.2"/>
</dbReference>
<dbReference type="Proteomes" id="UP000694397">
    <property type="component" value="Chromosome 9"/>
</dbReference>
<feature type="domain" description="PH" evidence="5">
    <location>
        <begin position="238"/>
        <end position="354"/>
    </location>
</feature>
<dbReference type="SUPFAM" id="SSF50156">
    <property type="entry name" value="PDZ domain-like"/>
    <property type="match status" value="1"/>
</dbReference>
<evidence type="ECO:0000259" key="8">
    <source>
        <dbReference type="PROSITE" id="PS50186"/>
    </source>
</evidence>
<dbReference type="GO" id="GO:0023051">
    <property type="term" value="P:regulation of signaling"/>
    <property type="evidence" value="ECO:0007669"/>
    <property type="project" value="TreeGrafter"/>
</dbReference>
<dbReference type="Pfam" id="PF00621">
    <property type="entry name" value="RhoGEF"/>
    <property type="match status" value="1"/>
</dbReference>
<dbReference type="InterPro" id="IPR011993">
    <property type="entry name" value="PH-like_dom_sf"/>
</dbReference>
<dbReference type="InterPro" id="IPR001331">
    <property type="entry name" value="GDS_CDC24_CS"/>
</dbReference>
<evidence type="ECO:0000313" key="9">
    <source>
        <dbReference type="Ensembl" id="ENSSFOP00015078480.1"/>
    </source>
</evidence>
<dbReference type="SMART" id="SM00233">
    <property type="entry name" value="PH"/>
    <property type="match status" value="1"/>
</dbReference>
<keyword evidence="4" id="KW-1133">Transmembrane helix</keyword>
<keyword evidence="10" id="KW-1185">Reference proteome</keyword>
<proteinExistence type="predicted"/>
<feature type="domain" description="DEP" evidence="8">
    <location>
        <begin position="383"/>
        <end position="457"/>
    </location>
</feature>
<dbReference type="GO" id="GO:0005886">
    <property type="term" value="C:plasma membrane"/>
    <property type="evidence" value="ECO:0007669"/>
    <property type="project" value="TreeGrafter"/>
</dbReference>
<dbReference type="GO" id="GO:0007186">
    <property type="term" value="P:G protein-coupled receptor signaling pathway"/>
    <property type="evidence" value="ECO:0007669"/>
    <property type="project" value="TreeGrafter"/>
</dbReference>
<evidence type="ECO:0000256" key="1">
    <source>
        <dbReference type="ARBA" id="ARBA00022658"/>
    </source>
</evidence>
<dbReference type="InterPro" id="IPR055251">
    <property type="entry name" value="SOS1_NGEF_PH"/>
</dbReference>
<reference evidence="9" key="2">
    <citation type="submission" date="2025-08" db="UniProtKB">
        <authorList>
            <consortium name="Ensembl"/>
        </authorList>
    </citation>
    <scope>IDENTIFICATION</scope>
</reference>
<dbReference type="CDD" id="cd01224">
    <property type="entry name" value="PH_Collybistin_ASEF"/>
    <property type="match status" value="1"/>
</dbReference>
<feature type="domain" description="DEP" evidence="8">
    <location>
        <begin position="490"/>
        <end position="559"/>
    </location>
</feature>
<reference evidence="9 10" key="1">
    <citation type="submission" date="2019-04" db="EMBL/GenBank/DDBJ databases">
        <authorList>
            <consortium name="Wellcome Sanger Institute Data Sharing"/>
        </authorList>
    </citation>
    <scope>NUCLEOTIDE SEQUENCE [LARGE SCALE GENOMIC DNA]</scope>
</reference>
<dbReference type="FunFam" id="1.10.10.10:FF:000090">
    <property type="entry name" value="Phosphatidylinositol-3,4,5-trisphosphate dependent Rac exchange factor 1"/>
    <property type="match status" value="1"/>
</dbReference>
<dbReference type="InterPro" id="IPR035899">
    <property type="entry name" value="DBL_dom_sf"/>
</dbReference>
<dbReference type="FunFam" id="1.10.10.10:FF:000094">
    <property type="entry name" value="Phosphatidylinositol-3,4,5-trisphosphate dependent Rac exchange factor 1"/>
    <property type="match status" value="1"/>
</dbReference>
<dbReference type="InterPro" id="IPR000219">
    <property type="entry name" value="DH_dom"/>
</dbReference>
<protein>
    <submittedName>
        <fullName evidence="9">Phosphatidylinositol-3,4,5-trisphosphate dependent Rac exchange factor 2</fullName>
    </submittedName>
</protein>
<dbReference type="SMART" id="SM00049">
    <property type="entry name" value="DEP"/>
    <property type="match status" value="2"/>
</dbReference>
<dbReference type="InterPro" id="IPR001849">
    <property type="entry name" value="PH_domain"/>
</dbReference>
<dbReference type="Gene3D" id="1.20.900.10">
    <property type="entry name" value="Dbl homology (DH) domain"/>
    <property type="match status" value="1"/>
</dbReference>
<reference evidence="9" key="3">
    <citation type="submission" date="2025-09" db="UniProtKB">
        <authorList>
            <consortium name="Ensembl"/>
        </authorList>
    </citation>
    <scope>IDENTIFICATION</scope>
</reference>
<accession>A0A8C9WQU4</accession>
<dbReference type="SMART" id="SM00228">
    <property type="entry name" value="PDZ"/>
    <property type="match status" value="1"/>
</dbReference>
<sequence length="1492" mass="169262">MTEEGKSEHRGESGRDAEKQLRLRVCVLNELLKTERDYVGTLEFLSVFMHRLNQYAAAKIDKNITEETVKVLFSNIEEILSVHKDFLSMVEELLHPDPHAHHEVGRCFLHFRSRFQIYDEYCGNHEKAQRLLLELNKIRNNCMLLGGRKNTEVPLEGYLVAPIQRICKYPLLLRELLKRTPKKHNDYPLVLESLQVMKAVCSSINEAKRQMEKLEVLEEWQSHIEGWEGSNITDTCTEMLMQGILLKISAGNIQERVFFLFDNLLVYCKKKNRRLKNSKTATEGPRYLFRGRINTEVMEVENVDDGTADYHSSGNIVNNGWKIHNTAKNKWFVCMAKTPEEKQEWLEAILKERERRKTLRLGMEQDTWVMVSEKGEKLYNMMTAQGHLIKDRKRKLTTFPKCFLGSEFVSWLMEIGETDNPEEGVHLGQALLENGIIHHVTDKHQFKPEPVLYRFRYDDGTYHPRSDMQDVISKGVRLFCRLHSLFTPVIRDKDYHLRTYKSVVMANKLIDWLIAQGDCRTREEALILGVELCDNGFMHHVLEKSEFKDEPLLFRFFADEEMEGSNTKHKPMKHDLRIVENVITKSLLVWPSDGGYGFTLEERNRVPIVKSVEKGSGAEMAGLEVGKKVFAVNGDLVFLRPFQEVDCFLRQCFNSGGPLRVLVRTVAAIAGLHPGQCIIKVNGINVNRYGEVHVSWECLSGYVNSLMGGTSPISHAFSEVMDKFNTIAIIDGKKDHVSLTVDNVHLGYGVVYEYDSTAGVKCHVLEKMVEPKGFFSLAAKILEALAKNDEQLVQTCSRLSGSSDVIPEDLQAKFTTMCGERLEHINRRVTNYRKFSRVLRNRAWPTFKQAKTKVSPLHSSDFCPTNCHINVMEVSYPKTTTSLGSAFGVQLDSRKGSTLERATCSSEQGELNPTVYAQHTITSMAAPSGHSLGQAEGHGLRFLLREDDLVTLDAYQRLLAKLSTVVKEMECYAAQIHDLLSTITHPPASDGKAPENCVPGDGEGDKGERNGKKVCFNVTGDEQDDSGHDTISNRDSYSDCNSNRNSIASFTSICSSHCSSYVHSDEMDSGDEMPASIWISHDKQKKLHGFLEHLFSQVDSITSLLKGAVVARAFEQTKCFTPERSLQGKQKLRQHVKQDPWNLPSSVLTLTQTIAKFVEGQPRKYLASVCHSEIQLRRDMVFCQSLVGAVCAFSEHLLAVLHQTQSPGHEADTESHDASRRWLEQIASVGVLFHFQSLLSPNLVNEQAMLEDTQVALIDLEKVTFCFRQFEGEPLVANMPISYQVEGTRQAIKVCFFLESFYFELLPLRLRNGASCKIYPVLFTQALESMEGYYYRDNVSVEDFQAQINAASLEKLMRPLNAVEELYRLMERFISSRRTAACQFTACGASGVGLLSVASELCNRLGACHIVMCNSGVHRCTLSVTLEQAILLARNYGLPPRCILQATDVMRKQETLPKSQNRLFLQLKMWLSHIFVCICKCLFISYLTHQTK</sequence>
<dbReference type="PROSITE" id="PS50010">
    <property type="entry name" value="DH_2"/>
    <property type="match status" value="1"/>
</dbReference>
<keyword evidence="4" id="KW-0472">Membrane</keyword>
<dbReference type="SMART" id="SM00325">
    <property type="entry name" value="RhoGEF"/>
    <property type="match status" value="1"/>
</dbReference>
<dbReference type="InterPro" id="IPR000591">
    <property type="entry name" value="DEP_dom"/>
</dbReference>
<dbReference type="CDD" id="cd00160">
    <property type="entry name" value="RhoGEF"/>
    <property type="match status" value="1"/>
</dbReference>
<dbReference type="InterPro" id="IPR036388">
    <property type="entry name" value="WH-like_DNA-bd_sf"/>
</dbReference>
<dbReference type="Pfam" id="PF00610">
    <property type="entry name" value="DEP"/>
    <property type="match status" value="2"/>
</dbReference>
<dbReference type="Gene3D" id="2.30.42.10">
    <property type="match status" value="1"/>
</dbReference>
<dbReference type="PROSITE" id="PS50003">
    <property type="entry name" value="PH_DOMAIN"/>
    <property type="match status" value="1"/>
</dbReference>
<organism evidence="9 10">
    <name type="scientific">Scleropages formosus</name>
    <name type="common">Asian bonytongue</name>
    <name type="synonym">Osteoglossum formosum</name>
    <dbReference type="NCBI Taxonomy" id="113540"/>
    <lineage>
        <taxon>Eukaryota</taxon>
        <taxon>Metazoa</taxon>
        <taxon>Chordata</taxon>
        <taxon>Craniata</taxon>
        <taxon>Vertebrata</taxon>
        <taxon>Euteleostomi</taxon>
        <taxon>Actinopterygii</taxon>
        <taxon>Neopterygii</taxon>
        <taxon>Teleostei</taxon>
        <taxon>Osteoglossocephala</taxon>
        <taxon>Osteoglossomorpha</taxon>
        <taxon>Osteoglossiformes</taxon>
        <taxon>Osteoglossidae</taxon>
        <taxon>Scleropages</taxon>
    </lineage>
</organism>
<dbReference type="Pfam" id="PF22697">
    <property type="entry name" value="SOS1_NGEF_PH"/>
    <property type="match status" value="1"/>
</dbReference>
<feature type="domain" description="PDZ" evidence="7">
    <location>
        <begin position="592"/>
        <end position="634"/>
    </location>
</feature>
<dbReference type="FunFam" id="2.30.42.10:FF:000116">
    <property type="entry name" value="Phosphatidylinositol-3,4,5-trisphosphate dependent Rac exchange factor 2"/>
    <property type="match status" value="1"/>
</dbReference>
<dbReference type="GO" id="GO:0005085">
    <property type="term" value="F:guanyl-nucleotide exchange factor activity"/>
    <property type="evidence" value="ECO:0007669"/>
    <property type="project" value="UniProtKB-KW"/>
</dbReference>
<dbReference type="Gene3D" id="2.30.29.30">
    <property type="entry name" value="Pleckstrin-homology domain (PH domain)/Phosphotyrosine-binding domain (PTB)"/>
    <property type="match status" value="1"/>
</dbReference>
<dbReference type="InterPro" id="IPR001478">
    <property type="entry name" value="PDZ"/>
</dbReference>
<dbReference type="InterPro" id="IPR051832">
    <property type="entry name" value="mTOR-Rac_regulators"/>
</dbReference>
<feature type="region of interest" description="Disordered" evidence="3">
    <location>
        <begin position="987"/>
        <end position="1011"/>
    </location>
</feature>
<feature type="region of interest" description="Disordered" evidence="3">
    <location>
        <begin position="1017"/>
        <end position="1036"/>
    </location>
</feature>
<dbReference type="SUPFAM" id="SSF48065">
    <property type="entry name" value="DBL homology domain (DH-domain)"/>
    <property type="match status" value="1"/>
</dbReference>
<evidence type="ECO:0000256" key="2">
    <source>
        <dbReference type="ARBA" id="ARBA00022737"/>
    </source>
</evidence>
<dbReference type="FunFam" id="2.30.29.30:FF:000055">
    <property type="entry name" value="Phosphatidylinositol 3,4,5-trisphosphate-dependent Rac exchanger 1 protein-like"/>
    <property type="match status" value="1"/>
</dbReference>
<dbReference type="GO" id="GO:0005096">
    <property type="term" value="F:GTPase activator activity"/>
    <property type="evidence" value="ECO:0007669"/>
    <property type="project" value="TreeGrafter"/>
</dbReference>
<gene>
    <name evidence="9" type="primary">PREX2</name>
    <name evidence="9" type="synonym">prex2</name>
</gene>
<dbReference type="PROSITE" id="PS50106">
    <property type="entry name" value="PDZ"/>
    <property type="match status" value="1"/>
</dbReference>
<dbReference type="SUPFAM" id="SSF46785">
    <property type="entry name" value="Winged helix' DNA-binding domain"/>
    <property type="match status" value="2"/>
</dbReference>
<evidence type="ECO:0000313" key="10">
    <source>
        <dbReference type="Proteomes" id="UP000694397"/>
    </source>
</evidence>
<dbReference type="Gene3D" id="1.10.10.10">
    <property type="entry name" value="Winged helix-like DNA-binding domain superfamily/Winged helix DNA-binding domain"/>
    <property type="match status" value="2"/>
</dbReference>